<keyword evidence="20" id="KW-1185">Reference proteome</keyword>
<proteinExistence type="inferred from homology"/>
<evidence type="ECO:0000256" key="11">
    <source>
        <dbReference type="ARBA" id="ARBA00037863"/>
    </source>
</evidence>
<keyword evidence="15" id="KW-0175">Coiled coil</keyword>
<name>A0A9P9YG76_9MUSC</name>
<dbReference type="GO" id="GO:0005484">
    <property type="term" value="F:SNAP receptor activity"/>
    <property type="evidence" value="ECO:0007669"/>
    <property type="project" value="TreeGrafter"/>
</dbReference>
<evidence type="ECO:0000259" key="18">
    <source>
        <dbReference type="PROSITE" id="PS50892"/>
    </source>
</evidence>
<keyword evidence="3" id="KW-0813">Transport</keyword>
<dbReference type="SUPFAM" id="SSF58038">
    <property type="entry name" value="SNARE fusion complex"/>
    <property type="match status" value="1"/>
</dbReference>
<evidence type="ECO:0000256" key="1">
    <source>
        <dbReference type="ARBA" id="ARBA00004163"/>
    </source>
</evidence>
<dbReference type="EMBL" id="JAMKOV010000021">
    <property type="protein sequence ID" value="KAI8036357.1"/>
    <property type="molecule type" value="Genomic_DNA"/>
</dbReference>
<dbReference type="GO" id="GO:0006906">
    <property type="term" value="P:vesicle fusion"/>
    <property type="evidence" value="ECO:0007669"/>
    <property type="project" value="TreeGrafter"/>
</dbReference>
<evidence type="ECO:0000313" key="20">
    <source>
        <dbReference type="Proteomes" id="UP001059596"/>
    </source>
</evidence>
<evidence type="ECO:0000256" key="12">
    <source>
        <dbReference type="ARBA" id="ARBA00037875"/>
    </source>
</evidence>
<dbReference type="Pfam" id="PF00957">
    <property type="entry name" value="Synaptobrevin"/>
    <property type="match status" value="2"/>
</dbReference>
<evidence type="ECO:0000256" key="15">
    <source>
        <dbReference type="PROSITE-ProRule" id="PRU00290"/>
    </source>
</evidence>
<dbReference type="GO" id="GO:0030658">
    <property type="term" value="C:transport vesicle membrane"/>
    <property type="evidence" value="ECO:0007669"/>
    <property type="project" value="UniProtKB-SubCell"/>
</dbReference>
<keyword evidence="5" id="KW-0653">Protein transport</keyword>
<dbReference type="GO" id="GO:0005794">
    <property type="term" value="C:Golgi apparatus"/>
    <property type="evidence" value="ECO:0007669"/>
    <property type="project" value="UniProtKB-SubCell"/>
</dbReference>
<dbReference type="GO" id="GO:0015031">
    <property type="term" value="P:protein transport"/>
    <property type="evidence" value="ECO:0007669"/>
    <property type="project" value="UniProtKB-KW"/>
</dbReference>
<evidence type="ECO:0000256" key="4">
    <source>
        <dbReference type="ARBA" id="ARBA00022692"/>
    </source>
</evidence>
<reference evidence="19" key="1">
    <citation type="journal article" date="2023" name="Genome Biol. Evol.">
        <title>Long-read-based Genome Assembly of Drosophila gunungcola Reveals Fewer Chemosensory Genes in Flower-breeding Species.</title>
        <authorList>
            <person name="Negi A."/>
            <person name="Liao B.Y."/>
            <person name="Yeh S.D."/>
        </authorList>
    </citation>
    <scope>NUCLEOTIDE SEQUENCE</scope>
    <source>
        <strain evidence="19">Sukarami</strain>
    </source>
</reference>
<evidence type="ECO:0000256" key="10">
    <source>
        <dbReference type="ARBA" id="ARBA00037845"/>
    </source>
</evidence>
<feature type="transmembrane region" description="Helical" evidence="16">
    <location>
        <begin position="205"/>
        <end position="226"/>
    </location>
</feature>
<dbReference type="CDD" id="cd14824">
    <property type="entry name" value="Longin"/>
    <property type="match status" value="1"/>
</dbReference>
<protein>
    <recommendedName>
        <fullName evidence="13">Vesicle-associated membrane protein 7</fullName>
    </recommendedName>
    <alternativeName>
        <fullName evidence="14">Synaptobrevin-like protein 1</fullName>
    </alternativeName>
</protein>
<evidence type="ECO:0000256" key="13">
    <source>
        <dbReference type="ARBA" id="ARBA00039269"/>
    </source>
</evidence>
<dbReference type="PROSITE" id="PS50859">
    <property type="entry name" value="LONGIN"/>
    <property type="match status" value="1"/>
</dbReference>
<dbReference type="CDD" id="cd15871">
    <property type="entry name" value="R-SNARE_VAMP7"/>
    <property type="match status" value="1"/>
</dbReference>
<dbReference type="PANTHER" id="PTHR21136">
    <property type="entry name" value="SNARE PROTEINS"/>
    <property type="match status" value="1"/>
</dbReference>
<dbReference type="InterPro" id="IPR010908">
    <property type="entry name" value="Longin_dom"/>
</dbReference>
<dbReference type="FunFam" id="3.30.450.50:FF:000015">
    <property type="entry name" value="Synaptobrevin 2 isoform 1"/>
    <property type="match status" value="1"/>
</dbReference>
<evidence type="ECO:0000256" key="7">
    <source>
        <dbReference type="ARBA" id="ARBA00023136"/>
    </source>
</evidence>
<comment type="similarity">
    <text evidence="2">Belongs to the synaptobrevin family.</text>
</comment>
<evidence type="ECO:0000256" key="16">
    <source>
        <dbReference type="SAM" id="Phobius"/>
    </source>
</evidence>
<organism evidence="19 20">
    <name type="scientific">Drosophila gunungcola</name>
    <name type="common">fruit fly</name>
    <dbReference type="NCBI Taxonomy" id="103775"/>
    <lineage>
        <taxon>Eukaryota</taxon>
        <taxon>Metazoa</taxon>
        <taxon>Ecdysozoa</taxon>
        <taxon>Arthropoda</taxon>
        <taxon>Hexapoda</taxon>
        <taxon>Insecta</taxon>
        <taxon>Pterygota</taxon>
        <taxon>Neoptera</taxon>
        <taxon>Endopterygota</taxon>
        <taxon>Diptera</taxon>
        <taxon>Brachycera</taxon>
        <taxon>Muscomorpha</taxon>
        <taxon>Ephydroidea</taxon>
        <taxon>Drosophilidae</taxon>
        <taxon>Drosophila</taxon>
        <taxon>Sophophora</taxon>
    </lineage>
</organism>
<keyword evidence="6 16" id="KW-1133">Transmembrane helix</keyword>
<evidence type="ECO:0000256" key="9">
    <source>
        <dbReference type="ARBA" id="ARBA00037803"/>
    </source>
</evidence>
<evidence type="ECO:0000259" key="17">
    <source>
        <dbReference type="PROSITE" id="PS50859"/>
    </source>
</evidence>
<evidence type="ECO:0000256" key="8">
    <source>
        <dbReference type="ARBA" id="ARBA00037801"/>
    </source>
</evidence>
<dbReference type="InterPro" id="IPR042855">
    <property type="entry name" value="V_SNARE_CC"/>
</dbReference>
<dbReference type="AlphaFoldDB" id="A0A9P9YG76"/>
<dbReference type="PROSITE" id="PS50892">
    <property type="entry name" value="V_SNARE"/>
    <property type="match status" value="1"/>
</dbReference>
<dbReference type="Gene3D" id="1.20.5.110">
    <property type="match status" value="1"/>
</dbReference>
<evidence type="ECO:0000256" key="6">
    <source>
        <dbReference type="ARBA" id="ARBA00022989"/>
    </source>
</evidence>
<dbReference type="GO" id="GO:0031201">
    <property type="term" value="C:SNARE complex"/>
    <property type="evidence" value="ECO:0007669"/>
    <property type="project" value="TreeGrafter"/>
</dbReference>
<keyword evidence="4 16" id="KW-0812">Transmembrane</keyword>
<keyword evidence="7 16" id="KW-0472">Membrane</keyword>
<dbReference type="PANTHER" id="PTHR21136:SF179">
    <property type="entry name" value="VESICLE ASSOCIATED MEMBRANE PROTEIN 7-RELATED"/>
    <property type="match status" value="1"/>
</dbReference>
<feature type="domain" description="Longin" evidence="17">
    <location>
        <begin position="7"/>
        <end position="110"/>
    </location>
</feature>
<dbReference type="SMART" id="SM01270">
    <property type="entry name" value="Longin"/>
    <property type="match status" value="1"/>
</dbReference>
<feature type="domain" description="V-SNARE coiled-coil homology" evidence="18">
    <location>
        <begin position="125"/>
        <end position="203"/>
    </location>
</feature>
<evidence type="ECO:0000256" key="14">
    <source>
        <dbReference type="ARBA" id="ARBA00042194"/>
    </source>
</evidence>
<dbReference type="GO" id="GO:0030670">
    <property type="term" value="C:phagocytic vesicle membrane"/>
    <property type="evidence" value="ECO:0007669"/>
    <property type="project" value="UniProtKB-SubCell"/>
</dbReference>
<dbReference type="GO" id="GO:0006887">
    <property type="term" value="P:exocytosis"/>
    <property type="evidence" value="ECO:0007669"/>
    <property type="project" value="TreeGrafter"/>
</dbReference>
<gene>
    <name evidence="19" type="ORF">M5D96_010950</name>
</gene>
<dbReference type="Gene3D" id="3.30.450.50">
    <property type="entry name" value="Longin domain"/>
    <property type="match status" value="1"/>
</dbReference>
<evidence type="ECO:0000256" key="5">
    <source>
        <dbReference type="ARBA" id="ARBA00022927"/>
    </source>
</evidence>
<accession>A0A9P9YG76</accession>
<dbReference type="GO" id="GO:0000149">
    <property type="term" value="F:SNARE binding"/>
    <property type="evidence" value="ECO:0007669"/>
    <property type="project" value="TreeGrafter"/>
</dbReference>
<dbReference type="GO" id="GO:0031902">
    <property type="term" value="C:late endosome membrane"/>
    <property type="evidence" value="ECO:0007669"/>
    <property type="project" value="UniProtKB-SubCell"/>
</dbReference>
<evidence type="ECO:0000313" key="19">
    <source>
        <dbReference type="EMBL" id="KAI8036357.1"/>
    </source>
</evidence>
<comment type="caution">
    <text evidence="19">The sequence shown here is derived from an EMBL/GenBank/DDBJ whole genome shotgun (WGS) entry which is preliminary data.</text>
</comment>
<sequence>MPILYSVISRGTTVLAKFAECVGNFAEVTEHIIGRIGVHNHKMTYTHGDYLIHYNCENKLVYMCITDNEFEQSRAFLFLADVKQKFIQTYGLQVATAIAYSMNTEFSKILAQQMVYFSQSREVDTISRVHGQIDELKDIMVKNIDSLRDRGEKLELLVNKTENLSNNVRCHQVSWEMLPYLLFLQSVAFRKASRNLARQMFWKNIRIYVVVGLVITFIVYVIRLEWLSVRVYRSRLHIYVRNDAASAWAHRSEHSIIPNAKPLPIVLGIGLIHIHFQIETSTELQGVHRILQAGVKISHRRKVHQHKTGGIGEGAL</sequence>
<dbReference type="InterPro" id="IPR001388">
    <property type="entry name" value="Synaptobrevin-like"/>
</dbReference>
<comment type="subcellular location">
    <subcellularLocation>
        <location evidence="12">Cytoplasmic vesicle</location>
        <location evidence="12">Phagosome membrane</location>
        <topology evidence="12">Single-pass type IV membrane protein</topology>
    </subcellularLocation>
    <subcellularLocation>
        <location evidence="9">Cytoplasmic vesicle</location>
        <location evidence="9">Secretory vesicle membrane</location>
        <topology evidence="9">Single-pass type IV membrane protein</topology>
    </subcellularLocation>
    <subcellularLocation>
        <location evidence="1">Endoplasmic reticulum membrane</location>
        <topology evidence="1">Single-pass type IV membrane protein</topology>
    </subcellularLocation>
    <subcellularLocation>
        <location evidence="8">Golgi apparatus</location>
        <location evidence="8">trans-Golgi network membrane</location>
        <topology evidence="8">Single-pass type IV membrane protein</topology>
    </subcellularLocation>
    <subcellularLocation>
        <location evidence="10">Late endosome membrane</location>
        <topology evidence="10">Single-pass type IV membrane protein</topology>
    </subcellularLocation>
    <subcellularLocation>
        <location evidence="11">Lysosome membrane</location>
        <topology evidence="11">Single-pass type IV membrane protein</topology>
    </subcellularLocation>
</comment>
<dbReference type="Proteomes" id="UP001059596">
    <property type="component" value="Unassembled WGS sequence"/>
</dbReference>
<dbReference type="InterPro" id="IPR051097">
    <property type="entry name" value="Synaptobrevin-like_transport"/>
</dbReference>
<evidence type="ECO:0000256" key="2">
    <source>
        <dbReference type="ARBA" id="ARBA00008025"/>
    </source>
</evidence>
<evidence type="ECO:0000256" key="3">
    <source>
        <dbReference type="ARBA" id="ARBA00022448"/>
    </source>
</evidence>
<dbReference type="GO" id="GO:0005789">
    <property type="term" value="C:endoplasmic reticulum membrane"/>
    <property type="evidence" value="ECO:0007669"/>
    <property type="project" value="UniProtKB-SubCell"/>
</dbReference>
<dbReference type="PRINTS" id="PR00219">
    <property type="entry name" value="SYNAPTOBREVN"/>
</dbReference>
<dbReference type="SUPFAM" id="SSF64356">
    <property type="entry name" value="SNARE-like"/>
    <property type="match status" value="1"/>
</dbReference>
<dbReference type="Pfam" id="PF13774">
    <property type="entry name" value="Longin"/>
    <property type="match status" value="1"/>
</dbReference>
<dbReference type="InterPro" id="IPR011012">
    <property type="entry name" value="Longin-like_dom_sf"/>
</dbReference>
<dbReference type="GO" id="GO:0005765">
    <property type="term" value="C:lysosomal membrane"/>
    <property type="evidence" value="ECO:0007669"/>
    <property type="project" value="UniProtKB-SubCell"/>
</dbReference>